<dbReference type="EMBL" id="SGWW01000003">
    <property type="protein sequence ID" value="RZS56455.1"/>
    <property type="molecule type" value="Genomic_DNA"/>
</dbReference>
<evidence type="ECO:0000256" key="1">
    <source>
        <dbReference type="SAM" id="MobiDB-lite"/>
    </source>
</evidence>
<dbReference type="OrthoDB" id="5109074at2"/>
<evidence type="ECO:0000256" key="2">
    <source>
        <dbReference type="SAM" id="Phobius"/>
    </source>
</evidence>
<feature type="compositionally biased region" description="Low complexity" evidence="1">
    <location>
        <begin position="23"/>
        <end position="38"/>
    </location>
</feature>
<feature type="transmembrane region" description="Helical" evidence="2">
    <location>
        <begin position="137"/>
        <end position="163"/>
    </location>
</feature>
<keyword evidence="2" id="KW-0472">Membrane</keyword>
<evidence type="ECO:0000313" key="3">
    <source>
        <dbReference type="EMBL" id="RZS56455.1"/>
    </source>
</evidence>
<protein>
    <submittedName>
        <fullName evidence="3">Uncharacterized protein</fullName>
    </submittedName>
</protein>
<sequence length="307" mass="31639">MSNDTPTTGSHDRTEPNEPTTPSAQPAESETTAAAPSESRVDAASPTTEQPAHPVTPEAPAATTEPEPLREPEPHAAEPALPANDTTATRVDDAPQAASEAHTPTGDTTTTAAAAPAPTVVYVDPPARPKKRGTRGVGLAVVLLATGVFTILYALATILLALALRPHGLNGFVEYLASAPFVVPVLVFAGAHLLLVLIANRAGWWMHVLGGFLVAVLVWVAFIGAAVITAGAAGASAAEQQAVILQQVVNPLGILAAVLAREIPIWVGGIVARRGRTQTAKNAEAQDAYERDLAAHRASVAPQAPTR</sequence>
<feature type="transmembrane region" description="Helical" evidence="2">
    <location>
        <begin position="252"/>
        <end position="272"/>
    </location>
</feature>
<gene>
    <name evidence="3" type="ORF">EV141_1919</name>
</gene>
<keyword evidence="2" id="KW-1133">Transmembrane helix</keyword>
<proteinExistence type="predicted"/>
<dbReference type="AlphaFoldDB" id="A0A4Q7LP31"/>
<feature type="transmembrane region" description="Helical" evidence="2">
    <location>
        <begin position="211"/>
        <end position="232"/>
    </location>
</feature>
<accession>A0A4Q7LP31</accession>
<evidence type="ECO:0000313" key="4">
    <source>
        <dbReference type="Proteomes" id="UP000293519"/>
    </source>
</evidence>
<feature type="compositionally biased region" description="Low complexity" evidence="1">
    <location>
        <begin position="51"/>
        <end position="66"/>
    </location>
</feature>
<dbReference type="RefSeq" id="WP_130485700.1">
    <property type="nucleotide sequence ID" value="NZ_SGWW01000003.1"/>
</dbReference>
<comment type="caution">
    <text evidence="3">The sequence shown here is derived from an EMBL/GenBank/DDBJ whole genome shotgun (WGS) entry which is preliminary data.</text>
</comment>
<organism evidence="3 4">
    <name type="scientific">Microcella putealis</name>
    <dbReference type="NCBI Taxonomy" id="337005"/>
    <lineage>
        <taxon>Bacteria</taxon>
        <taxon>Bacillati</taxon>
        <taxon>Actinomycetota</taxon>
        <taxon>Actinomycetes</taxon>
        <taxon>Micrococcales</taxon>
        <taxon>Microbacteriaceae</taxon>
        <taxon>Microcella</taxon>
    </lineage>
</organism>
<dbReference type="Proteomes" id="UP000293519">
    <property type="component" value="Unassembled WGS sequence"/>
</dbReference>
<reference evidence="3 4" key="1">
    <citation type="journal article" date="2015" name="Stand. Genomic Sci.">
        <title>Genomic Encyclopedia of Bacterial and Archaeal Type Strains, Phase III: the genomes of soil and plant-associated and newly described type strains.</title>
        <authorList>
            <person name="Whitman W.B."/>
            <person name="Woyke T."/>
            <person name="Klenk H.P."/>
            <person name="Zhou Y."/>
            <person name="Lilburn T.G."/>
            <person name="Beck B.J."/>
            <person name="De Vos P."/>
            <person name="Vandamme P."/>
            <person name="Eisen J.A."/>
            <person name="Garrity G."/>
            <person name="Hugenholtz P."/>
            <person name="Kyrpides N.C."/>
        </authorList>
    </citation>
    <scope>NUCLEOTIDE SEQUENCE [LARGE SCALE GENOMIC DNA]</scope>
    <source>
        <strain evidence="3 4">CV2</strain>
    </source>
</reference>
<feature type="compositionally biased region" description="Low complexity" evidence="1">
    <location>
        <begin position="101"/>
        <end position="113"/>
    </location>
</feature>
<feature type="region of interest" description="Disordered" evidence="1">
    <location>
        <begin position="1"/>
        <end position="113"/>
    </location>
</feature>
<feature type="transmembrane region" description="Helical" evidence="2">
    <location>
        <begin position="175"/>
        <end position="199"/>
    </location>
</feature>
<keyword evidence="4" id="KW-1185">Reference proteome</keyword>
<name>A0A4Q7LP31_9MICO</name>
<feature type="compositionally biased region" description="Basic and acidic residues" evidence="1">
    <location>
        <begin position="67"/>
        <end position="76"/>
    </location>
</feature>
<keyword evidence="2" id="KW-0812">Transmembrane</keyword>